<protein>
    <submittedName>
        <fullName evidence="1">Uncharacterized protein</fullName>
    </submittedName>
</protein>
<organism evidence="1">
    <name type="scientific">Lotharella oceanica</name>
    <dbReference type="NCBI Taxonomy" id="641309"/>
    <lineage>
        <taxon>Eukaryota</taxon>
        <taxon>Sar</taxon>
        <taxon>Rhizaria</taxon>
        <taxon>Cercozoa</taxon>
        <taxon>Chlorarachniophyceae</taxon>
        <taxon>Lotharella</taxon>
    </lineage>
</organism>
<gene>
    <name evidence="1" type="ORF">LSP00402_LOCUS7267</name>
</gene>
<sequence>MRLKINHSQLQNARSTARSWRAACADISKPIHGYRYARDGTKTRTNNRIDRHHASACTCKSGSLHVPDGRVGKELLHFVNCSPGTLEASLQKLFRAFSQLMSSNILGCEICVCSQFWAQCRWPKGAWQ</sequence>
<evidence type="ECO:0000313" key="1">
    <source>
        <dbReference type="EMBL" id="CAD9758608.1"/>
    </source>
</evidence>
<reference evidence="1" key="1">
    <citation type="submission" date="2021-01" db="EMBL/GenBank/DDBJ databases">
        <authorList>
            <person name="Corre E."/>
            <person name="Pelletier E."/>
            <person name="Niang G."/>
            <person name="Scheremetjew M."/>
            <person name="Finn R."/>
            <person name="Kale V."/>
            <person name="Holt S."/>
            <person name="Cochrane G."/>
            <person name="Meng A."/>
            <person name="Brown T."/>
            <person name="Cohen L."/>
        </authorList>
    </citation>
    <scope>NUCLEOTIDE SEQUENCE</scope>
    <source>
        <strain evidence="1">CCMP622</strain>
    </source>
</reference>
<accession>A0A7S2TMI1</accession>
<name>A0A7S2TMI1_9EUKA</name>
<proteinExistence type="predicted"/>
<dbReference type="AlphaFoldDB" id="A0A7S2TMI1"/>
<dbReference type="EMBL" id="HBHP01011701">
    <property type="protein sequence ID" value="CAD9758608.1"/>
    <property type="molecule type" value="Transcribed_RNA"/>
</dbReference>